<dbReference type="Proteomes" id="UP001217754">
    <property type="component" value="Chromosome 6"/>
</dbReference>
<keyword evidence="3" id="KW-1185">Reference proteome</keyword>
<sequence length="521" mass="54868">MDPWASPWGSDAPAALPEPEPVRIVAPVGIADDEPWGSAALDAAPKKEEPETSKDHGRVPPTLGHDAFGASALTADAFGTSALTADAFGGSGFGTESFAKLSLDDDVPAFGAKADALALDPDVAKLSTEAAAIEENVWGGGDTIQTRVWRKDHEEEEEEEAADGEHDTEEHGAEEHDAPDREPNHDTHGAAPSSAVDGTRDTPAAPAESKPSDTTPNTNDAPASTISRLSSAIGTWRRRQPEAPKPEEQQGWKRVAPPQTSTSKLSSWLGKKSEPGTPTTESAPGGILRGWRKGTASPAKPASPAPASPAPASPAKPSAKPATLNDADLSWLDTASAPKRRPRDAPARPLYDTHYDDPGAPDAMYAPSDPHELYSPELSFGDEHGFGDPYKYDPDVIDAAEAPRTGPLVDRGRGERYGTLQQYEAPKRAMNLAYKDAPSTAYTDAPKKHIKPLAPPPPPARARNKVDLLSTSPPPAPLAGGKATTSSTQNSLTSATQRPKPAASSRPGQLSNADLDFFERL</sequence>
<feature type="compositionally biased region" description="Basic and acidic residues" evidence="1">
    <location>
        <begin position="381"/>
        <end position="394"/>
    </location>
</feature>
<gene>
    <name evidence="2" type="ORF">MJAP1_003202</name>
</gene>
<feature type="region of interest" description="Disordered" evidence="1">
    <location>
        <begin position="131"/>
        <end position="423"/>
    </location>
</feature>
<feature type="region of interest" description="Disordered" evidence="1">
    <location>
        <begin position="33"/>
        <end position="65"/>
    </location>
</feature>
<dbReference type="EMBL" id="CP119963">
    <property type="protein sequence ID" value="WFD40216.1"/>
    <property type="molecule type" value="Genomic_DNA"/>
</dbReference>
<evidence type="ECO:0000313" key="2">
    <source>
        <dbReference type="EMBL" id="WFD40216.1"/>
    </source>
</evidence>
<dbReference type="RefSeq" id="XP_060123113.1">
    <property type="nucleotide sequence ID" value="XM_060267130.1"/>
</dbReference>
<organism evidence="2 3">
    <name type="scientific">Malassezia japonica</name>
    <dbReference type="NCBI Taxonomy" id="223818"/>
    <lineage>
        <taxon>Eukaryota</taxon>
        <taxon>Fungi</taxon>
        <taxon>Dikarya</taxon>
        <taxon>Basidiomycota</taxon>
        <taxon>Ustilaginomycotina</taxon>
        <taxon>Malasseziomycetes</taxon>
        <taxon>Malasseziales</taxon>
        <taxon>Malasseziaceae</taxon>
        <taxon>Malassezia</taxon>
    </lineage>
</organism>
<feature type="compositionally biased region" description="Basic and acidic residues" evidence="1">
    <location>
        <begin position="163"/>
        <end position="188"/>
    </location>
</feature>
<dbReference type="AlphaFoldDB" id="A0AAF0JGS4"/>
<name>A0AAF0JGS4_9BASI</name>
<feature type="compositionally biased region" description="Basic and acidic residues" evidence="1">
    <location>
        <begin position="343"/>
        <end position="357"/>
    </location>
</feature>
<evidence type="ECO:0000256" key="1">
    <source>
        <dbReference type="SAM" id="MobiDB-lite"/>
    </source>
</evidence>
<protein>
    <submittedName>
        <fullName evidence="2">Uncharacterized protein</fullName>
    </submittedName>
</protein>
<evidence type="ECO:0000313" key="3">
    <source>
        <dbReference type="Proteomes" id="UP001217754"/>
    </source>
</evidence>
<feature type="compositionally biased region" description="Pro residues" evidence="1">
    <location>
        <begin position="301"/>
        <end position="314"/>
    </location>
</feature>
<dbReference type="GeneID" id="85226853"/>
<proteinExistence type="predicted"/>
<feature type="compositionally biased region" description="Basic and acidic residues" evidence="1">
    <location>
        <begin position="239"/>
        <end position="251"/>
    </location>
</feature>
<feature type="compositionally biased region" description="Basic and acidic residues" evidence="1">
    <location>
        <begin position="44"/>
        <end position="58"/>
    </location>
</feature>
<accession>A0AAF0JGS4</accession>
<feature type="compositionally biased region" description="Polar residues" evidence="1">
    <location>
        <begin position="212"/>
        <end position="233"/>
    </location>
</feature>
<feature type="region of interest" description="Disordered" evidence="1">
    <location>
        <begin position="436"/>
        <end position="521"/>
    </location>
</feature>
<feature type="region of interest" description="Disordered" evidence="1">
    <location>
        <begin position="1"/>
        <end position="21"/>
    </location>
</feature>
<reference evidence="2" key="1">
    <citation type="submission" date="2023-03" db="EMBL/GenBank/DDBJ databases">
        <title>Mating type loci evolution in Malassezia.</title>
        <authorList>
            <person name="Coelho M.A."/>
        </authorList>
    </citation>
    <scope>NUCLEOTIDE SEQUENCE</scope>
    <source>
        <strain evidence="2">CBS 9431</strain>
    </source>
</reference>
<feature type="compositionally biased region" description="Polar residues" evidence="1">
    <location>
        <begin position="483"/>
        <end position="497"/>
    </location>
</feature>